<name>A0A1B0ZN68_9RHOB</name>
<gene>
    <name evidence="1" type="ORF">JL2886_00659</name>
    <name evidence="2" type="ORF">PXK24_07865</name>
</gene>
<organism evidence="1 3">
    <name type="scientific">Phaeobacter gallaeciensis</name>
    <dbReference type="NCBI Taxonomy" id="60890"/>
    <lineage>
        <taxon>Bacteria</taxon>
        <taxon>Pseudomonadati</taxon>
        <taxon>Pseudomonadota</taxon>
        <taxon>Alphaproteobacteria</taxon>
        <taxon>Rhodobacterales</taxon>
        <taxon>Roseobacteraceae</taxon>
        <taxon>Phaeobacter</taxon>
    </lineage>
</organism>
<evidence type="ECO:0000313" key="1">
    <source>
        <dbReference type="EMBL" id="ANP35585.1"/>
    </source>
</evidence>
<dbReference type="OrthoDB" id="7353682at2"/>
<evidence type="ECO:0000313" key="2">
    <source>
        <dbReference type="EMBL" id="MDE4165606.1"/>
    </source>
</evidence>
<evidence type="ECO:0000313" key="3">
    <source>
        <dbReference type="Proteomes" id="UP000092565"/>
    </source>
</evidence>
<evidence type="ECO:0000313" key="4">
    <source>
        <dbReference type="Proteomes" id="UP001218364"/>
    </source>
</evidence>
<dbReference type="EMBL" id="CP015124">
    <property type="protein sequence ID" value="ANP35585.1"/>
    <property type="molecule type" value="Genomic_DNA"/>
</dbReference>
<accession>A0A1B0ZN68</accession>
<dbReference type="PATRIC" id="fig|60890.4.peg.641"/>
<dbReference type="Gene3D" id="3.40.190.10">
    <property type="entry name" value="Periplasmic binding protein-like II"/>
    <property type="match status" value="1"/>
</dbReference>
<dbReference type="RefSeq" id="WP_065270689.1">
    <property type="nucleotide sequence ID" value="NZ_CP015124.1"/>
</dbReference>
<dbReference type="SUPFAM" id="SSF53850">
    <property type="entry name" value="Periplasmic binding protein-like II"/>
    <property type="match status" value="1"/>
</dbReference>
<sequence length="260" mass="28324">MIAFLGMYDRPETAEANDRLWAAIREALDGEWDVPETLDRKSDPWSAWTAKNLLLAQTCGCPLRTRLYGEVQLIGTADYGHAGCAPGHYYSVFVARKDADVSRLSQLDGKVFAYNDGLSQSGWAGPLIHMQDEGMLPGELLETGGHRESALAVAEGRADFAALDILSWELMQQYDDFAADLQAFERTAETPGLPYITAIGNAPDVLFKAIETAISNLDEDTLATLHLKGIVQIPMSDYLAVPTPPGPVLTGQKIRARAKA</sequence>
<dbReference type="Proteomes" id="UP000092565">
    <property type="component" value="Chromosome"/>
</dbReference>
<dbReference type="EMBL" id="JARCJK010000003">
    <property type="protein sequence ID" value="MDE4165606.1"/>
    <property type="molecule type" value="Genomic_DNA"/>
</dbReference>
<keyword evidence="3" id="KW-1185">Reference proteome</keyword>
<reference evidence="2 4" key="2">
    <citation type="submission" date="2023-02" db="EMBL/GenBank/DDBJ databases">
        <title>Population genomics of bacteria associated with diatom.</title>
        <authorList>
            <person name="Xie J."/>
            <person name="Wang H."/>
        </authorList>
    </citation>
    <scope>NUCLEOTIDE SEQUENCE [LARGE SCALE GENOMIC DNA]</scope>
    <source>
        <strain evidence="2 4">PT47_8</strain>
    </source>
</reference>
<dbReference type="PANTHER" id="PTHR35841:SF1">
    <property type="entry name" value="PHOSPHONATES-BINDING PERIPLASMIC PROTEIN"/>
    <property type="match status" value="1"/>
</dbReference>
<dbReference type="Proteomes" id="UP001218364">
    <property type="component" value="Unassembled WGS sequence"/>
</dbReference>
<dbReference type="PANTHER" id="PTHR35841">
    <property type="entry name" value="PHOSPHONATES-BINDING PERIPLASMIC PROTEIN"/>
    <property type="match status" value="1"/>
</dbReference>
<proteinExistence type="predicted"/>
<reference evidence="1 3" key="1">
    <citation type="submission" date="2016-04" db="EMBL/GenBank/DDBJ databases">
        <authorList>
            <person name="Evans L.H."/>
            <person name="Alamgir A."/>
            <person name="Owens N."/>
            <person name="Weber N.D."/>
            <person name="Virtaneva K."/>
            <person name="Barbian K."/>
            <person name="Babar A."/>
            <person name="Rosenke K."/>
        </authorList>
    </citation>
    <scope>NUCLEOTIDE SEQUENCE [LARGE SCALE GENOMIC DNA]</scope>
    <source>
        <strain evidence="1 3">JL2886</strain>
    </source>
</reference>
<dbReference type="AlphaFoldDB" id="A0A1B0ZN68"/>
<dbReference type="Pfam" id="PF12974">
    <property type="entry name" value="Phosphonate-bd"/>
    <property type="match status" value="1"/>
</dbReference>
<protein>
    <submittedName>
        <fullName evidence="2">PhnD/SsuA/transferrin family substrate-binding protein</fullName>
    </submittedName>
</protein>